<dbReference type="STRING" id="155974.SAMN04487818_108364"/>
<accession>A0A1H9VHD7</accession>
<feature type="transmembrane region" description="Helical" evidence="1">
    <location>
        <begin position="408"/>
        <end position="431"/>
    </location>
</feature>
<dbReference type="EMBL" id="FOGI01000008">
    <property type="protein sequence ID" value="SES20988.1"/>
    <property type="molecule type" value="Genomic_DNA"/>
</dbReference>
<feature type="transmembrane region" description="Helical" evidence="1">
    <location>
        <begin position="319"/>
        <end position="345"/>
    </location>
</feature>
<evidence type="ECO:0000313" key="2">
    <source>
        <dbReference type="EMBL" id="SES20988.1"/>
    </source>
</evidence>
<feature type="transmembrane region" description="Helical" evidence="1">
    <location>
        <begin position="366"/>
        <end position="388"/>
    </location>
</feature>
<dbReference type="RefSeq" id="WP_092780878.1">
    <property type="nucleotide sequence ID" value="NZ_FOGI01000008.1"/>
</dbReference>
<dbReference type="Proteomes" id="UP000199051">
    <property type="component" value="Unassembled WGS sequence"/>
</dbReference>
<proteinExistence type="predicted"/>
<reference evidence="3" key="1">
    <citation type="submission" date="2016-10" db="EMBL/GenBank/DDBJ databases">
        <authorList>
            <person name="Varghese N."/>
            <person name="Submissions S."/>
        </authorList>
    </citation>
    <scope>NUCLEOTIDE SEQUENCE [LARGE SCALE GENOMIC DNA]</scope>
    <source>
        <strain evidence="3">DSM 44260</strain>
    </source>
</reference>
<sequence length="443" mass="47568">MNQPLRRANRERGHAFPGLAILVTAGVKAVLGAVLTVTVVLGWQQLGDLGEQLDLMAPWAKVQDYAIFYPRLVGDDLQELENGGDASSVAQARDLYPVLEAAGGIFIDSANYEPGVLPPPSSPWPAAPILVNNNYLRQYPITDATGATIAVRDDEQAWVVAVPEQYKAREGELRELLRATRTGDSETTGAVQAEERITGTPAPERFATQEVRIIWTASGQDVFSFNPVVNPDRGNMITDPVVQIMTPANSLVVDRLNSITGGLDTGLKVRVDGDPAGALDRITPLLEQLELEDNLRHLVTFHEALGTQISALRGALAQITAVACGALLVVFAVNTTVVVIGSDRLRRKLAVRRLHGIGVARSYRELLLVLAGTWPVQTLLAGGVVVWLTTETVSVPGIEQNAFGQVPALLAVAATTVAVEALLLGVTASLVERRNAVRRVKEF</sequence>
<evidence type="ECO:0000313" key="3">
    <source>
        <dbReference type="Proteomes" id="UP000199051"/>
    </source>
</evidence>
<name>A0A1H9VHD7_9PSEU</name>
<evidence type="ECO:0000256" key="1">
    <source>
        <dbReference type="SAM" id="Phobius"/>
    </source>
</evidence>
<protein>
    <submittedName>
        <fullName evidence="2">Uncharacterized protein</fullName>
    </submittedName>
</protein>
<feature type="transmembrane region" description="Helical" evidence="1">
    <location>
        <begin position="20"/>
        <end position="43"/>
    </location>
</feature>
<keyword evidence="1" id="KW-1133">Transmembrane helix</keyword>
<keyword evidence="1" id="KW-0472">Membrane</keyword>
<keyword evidence="1" id="KW-0812">Transmembrane</keyword>
<organism evidence="2 3">
    <name type="scientific">Actinokineospora terrae</name>
    <dbReference type="NCBI Taxonomy" id="155974"/>
    <lineage>
        <taxon>Bacteria</taxon>
        <taxon>Bacillati</taxon>
        <taxon>Actinomycetota</taxon>
        <taxon>Actinomycetes</taxon>
        <taxon>Pseudonocardiales</taxon>
        <taxon>Pseudonocardiaceae</taxon>
        <taxon>Actinokineospora</taxon>
    </lineage>
</organism>
<dbReference type="AlphaFoldDB" id="A0A1H9VHD7"/>
<gene>
    <name evidence="2" type="ORF">SAMN04487818_108364</name>
</gene>
<keyword evidence="3" id="KW-1185">Reference proteome</keyword>